<dbReference type="AlphaFoldDB" id="A0A915KAN2"/>
<reference evidence="2" key="1">
    <citation type="submission" date="2022-11" db="UniProtKB">
        <authorList>
            <consortium name="WormBaseParasite"/>
        </authorList>
    </citation>
    <scope>IDENTIFICATION</scope>
</reference>
<protein>
    <submittedName>
        <fullName evidence="2">HTH psq-type domain-containing protein</fullName>
    </submittedName>
</protein>
<proteinExistence type="predicted"/>
<accession>A0A915KAN2</accession>
<keyword evidence="1" id="KW-1185">Reference proteome</keyword>
<name>A0A915KAN2_ROMCU</name>
<evidence type="ECO:0000313" key="2">
    <source>
        <dbReference type="WBParaSite" id="nRc.2.0.1.t34973-RA"/>
    </source>
</evidence>
<dbReference type="Proteomes" id="UP000887565">
    <property type="component" value="Unplaced"/>
</dbReference>
<dbReference type="WBParaSite" id="nRc.2.0.1.t34973-RA">
    <property type="protein sequence ID" value="nRc.2.0.1.t34973-RA"/>
    <property type="gene ID" value="nRc.2.0.1.g34973"/>
</dbReference>
<evidence type="ECO:0000313" key="1">
    <source>
        <dbReference type="Proteomes" id="UP000887565"/>
    </source>
</evidence>
<organism evidence="1 2">
    <name type="scientific">Romanomermis culicivorax</name>
    <name type="common">Nematode worm</name>
    <dbReference type="NCBI Taxonomy" id="13658"/>
    <lineage>
        <taxon>Eukaryota</taxon>
        <taxon>Metazoa</taxon>
        <taxon>Ecdysozoa</taxon>
        <taxon>Nematoda</taxon>
        <taxon>Enoplea</taxon>
        <taxon>Dorylaimia</taxon>
        <taxon>Mermithida</taxon>
        <taxon>Mermithoidea</taxon>
        <taxon>Mermithidae</taxon>
        <taxon>Romanomermis</taxon>
    </lineage>
</organism>
<sequence length="128" mass="15052">MRNYKRKLSARRYGDYSKEDLEAAVQFCRDGMPVREVAVLYLNISKSTINRKVNSKNIERHGHRTGLTREEESTSQSDCADSRHNRVYTTVESLICVQPETFLDLFLHYKRWKESSHSDVSLPKKRTR</sequence>